<dbReference type="SMART" id="SM00155">
    <property type="entry name" value="PLDc"/>
    <property type="match status" value="2"/>
</dbReference>
<dbReference type="Gene3D" id="3.30.870.10">
    <property type="entry name" value="Endonuclease Chain A"/>
    <property type="match status" value="2"/>
</dbReference>
<evidence type="ECO:0000256" key="6">
    <source>
        <dbReference type="ARBA" id="ARBA00022989"/>
    </source>
</evidence>
<dbReference type="EC" id="2.7.8.-" evidence="8"/>
<proteinExistence type="predicted"/>
<evidence type="ECO:0000256" key="1">
    <source>
        <dbReference type="ARBA" id="ARBA00004236"/>
    </source>
</evidence>
<keyword evidence="6" id="KW-1133">Transmembrane helix</keyword>
<keyword evidence="4" id="KW-0812">Transmembrane</keyword>
<feature type="domain" description="PLD phosphodiesterase" evidence="9">
    <location>
        <begin position="171"/>
        <end position="198"/>
    </location>
</feature>
<evidence type="ECO:0000256" key="7">
    <source>
        <dbReference type="ARBA" id="ARBA00023136"/>
    </source>
</evidence>
<evidence type="ECO:0000256" key="3">
    <source>
        <dbReference type="ARBA" id="ARBA00022679"/>
    </source>
</evidence>
<evidence type="ECO:0000313" key="11">
    <source>
        <dbReference type="Proteomes" id="UP000620266"/>
    </source>
</evidence>
<dbReference type="Proteomes" id="UP000620266">
    <property type="component" value="Unassembled WGS sequence"/>
</dbReference>
<dbReference type="PANTHER" id="PTHR21248">
    <property type="entry name" value="CARDIOLIPIN SYNTHASE"/>
    <property type="match status" value="1"/>
</dbReference>
<keyword evidence="2" id="KW-1003">Cell membrane</keyword>
<dbReference type="EMBL" id="BMCG01000001">
    <property type="protein sequence ID" value="GGB98814.1"/>
    <property type="molecule type" value="Genomic_DNA"/>
</dbReference>
<keyword evidence="11" id="KW-1185">Reference proteome</keyword>
<accession>A0A8J2XYJ7</accession>
<dbReference type="GO" id="GO:0032049">
    <property type="term" value="P:cardiolipin biosynthetic process"/>
    <property type="evidence" value="ECO:0007669"/>
    <property type="project" value="UniProtKB-UniRule"/>
</dbReference>
<evidence type="ECO:0000256" key="4">
    <source>
        <dbReference type="ARBA" id="ARBA00022692"/>
    </source>
</evidence>
<dbReference type="RefSeq" id="WP_188394590.1">
    <property type="nucleotide sequence ID" value="NZ_BMCG01000001.1"/>
</dbReference>
<dbReference type="GO" id="GO:0005886">
    <property type="term" value="C:plasma membrane"/>
    <property type="evidence" value="ECO:0007669"/>
    <property type="project" value="UniProtKB-SubCell"/>
</dbReference>
<gene>
    <name evidence="10" type="primary">cls</name>
    <name evidence="10" type="ORF">GCM10007205_05150</name>
</gene>
<reference evidence="10" key="1">
    <citation type="journal article" date="2014" name="Int. J. Syst. Evol. Microbiol.">
        <title>Complete genome sequence of Corynebacterium casei LMG S-19264T (=DSM 44701T), isolated from a smear-ripened cheese.</title>
        <authorList>
            <consortium name="US DOE Joint Genome Institute (JGI-PGF)"/>
            <person name="Walter F."/>
            <person name="Albersmeier A."/>
            <person name="Kalinowski J."/>
            <person name="Ruckert C."/>
        </authorList>
    </citation>
    <scope>NUCLEOTIDE SEQUENCE</scope>
    <source>
        <strain evidence="10">CCM 7086</strain>
    </source>
</reference>
<evidence type="ECO:0000256" key="8">
    <source>
        <dbReference type="NCBIfam" id="TIGR04265"/>
    </source>
</evidence>
<protein>
    <recommendedName>
        <fullName evidence="8">Cardiolipin synthase</fullName>
        <ecNumber evidence="8">2.7.8.-</ecNumber>
    </recommendedName>
</protein>
<dbReference type="CDD" id="cd09110">
    <property type="entry name" value="PLDc_CLS_1"/>
    <property type="match status" value="1"/>
</dbReference>
<keyword evidence="7" id="KW-0472">Membrane</keyword>
<name>A0A8J2XYJ7_9BURK</name>
<dbReference type="NCBIfam" id="TIGR04265">
    <property type="entry name" value="bac_cardiolipin"/>
    <property type="match status" value="1"/>
</dbReference>
<keyword evidence="3" id="KW-0808">Transferase</keyword>
<dbReference type="PROSITE" id="PS50035">
    <property type="entry name" value="PLD"/>
    <property type="match status" value="2"/>
</dbReference>
<reference evidence="10" key="2">
    <citation type="submission" date="2020-09" db="EMBL/GenBank/DDBJ databases">
        <authorList>
            <person name="Sun Q."/>
            <person name="Sedlacek I."/>
        </authorList>
    </citation>
    <scope>NUCLEOTIDE SEQUENCE</scope>
    <source>
        <strain evidence="10">CCM 7086</strain>
    </source>
</reference>
<feature type="domain" description="PLD phosphodiesterase" evidence="9">
    <location>
        <begin position="348"/>
        <end position="375"/>
    </location>
</feature>
<evidence type="ECO:0000256" key="5">
    <source>
        <dbReference type="ARBA" id="ARBA00022737"/>
    </source>
</evidence>
<dbReference type="AlphaFoldDB" id="A0A8J2XYJ7"/>
<comment type="caution">
    <text evidence="10">The sequence shown here is derived from an EMBL/GenBank/DDBJ whole genome shotgun (WGS) entry which is preliminary data.</text>
</comment>
<evidence type="ECO:0000259" key="9">
    <source>
        <dbReference type="PROSITE" id="PS50035"/>
    </source>
</evidence>
<evidence type="ECO:0000256" key="2">
    <source>
        <dbReference type="ARBA" id="ARBA00022475"/>
    </source>
</evidence>
<dbReference type="GO" id="GO:0008808">
    <property type="term" value="F:cardiolipin synthase activity"/>
    <property type="evidence" value="ECO:0007669"/>
    <property type="project" value="UniProtKB-UniRule"/>
</dbReference>
<dbReference type="PANTHER" id="PTHR21248:SF22">
    <property type="entry name" value="PHOSPHOLIPASE D"/>
    <property type="match status" value="1"/>
</dbReference>
<dbReference type="CDD" id="cd09159">
    <property type="entry name" value="PLDc_ybhO_like_2"/>
    <property type="match status" value="1"/>
</dbReference>
<keyword evidence="5" id="KW-0677">Repeat</keyword>
<dbReference type="InterPro" id="IPR001736">
    <property type="entry name" value="PLipase_D/transphosphatidylase"/>
</dbReference>
<sequence length="435" mass="49320">MRTRIIWKDRSRKSKILIILGSVLTTLVVVLLALNLTLGEKKIREDIPRLYSVADPQFERTMGVLLGPAIVGGNRAQALQNGEEIFPAMLEAIRGAQKTINFETYIYWSEAIGKEFAEAFAERARAGVKVHVLIDWVGSSKMEQSYLDLMEAAGVEVRKYHPLKWYNLARMNNRTHRKLLVVDGRIGFTGGVGIAGQWTGHAQDPDHWRDSHYRVEGPVVAQMQAVAIDNWIKTTGHVLDGPDYFPELKPVGDDHAQVFSSSPQGGSESMRLMYLLALTAAQKSIQLAVSYFVPDEMTRRVLIDAARRGVKVQIIVPGEHMDVEVVRRSSRGMWGELLQAGIEIYEYEPTMYHCKVMIVDDLMVSVGSTNFDDRSFRMNDEANLNVYNAAFARDQVAVFNDDLRHAHRITYEEWRNRPWTEKLHEQAARLLAPLL</sequence>
<dbReference type="InterPro" id="IPR025202">
    <property type="entry name" value="PLD-like_dom"/>
</dbReference>
<comment type="subcellular location">
    <subcellularLocation>
        <location evidence="1">Cell membrane</location>
    </subcellularLocation>
</comment>
<dbReference type="InterPro" id="IPR022924">
    <property type="entry name" value="Cardiolipin_synthase"/>
</dbReference>
<organism evidence="10 11">
    <name type="scientific">Oxalicibacterium flavum</name>
    <dbReference type="NCBI Taxonomy" id="179467"/>
    <lineage>
        <taxon>Bacteria</taxon>
        <taxon>Pseudomonadati</taxon>
        <taxon>Pseudomonadota</taxon>
        <taxon>Betaproteobacteria</taxon>
        <taxon>Burkholderiales</taxon>
        <taxon>Oxalobacteraceae</taxon>
        <taxon>Oxalicibacterium</taxon>
    </lineage>
</organism>
<evidence type="ECO:0000313" key="10">
    <source>
        <dbReference type="EMBL" id="GGB98814.1"/>
    </source>
</evidence>
<dbReference type="SUPFAM" id="SSF56024">
    <property type="entry name" value="Phospholipase D/nuclease"/>
    <property type="match status" value="2"/>
</dbReference>
<dbReference type="Pfam" id="PF13091">
    <property type="entry name" value="PLDc_2"/>
    <property type="match status" value="2"/>
</dbReference>